<dbReference type="Proteomes" id="UP000492820">
    <property type="component" value="Unassembled WGS sequence"/>
</dbReference>
<dbReference type="PANTHER" id="PTHR13121:SF0">
    <property type="entry name" value="PHOSPHATIDYLINOSITOL GLYCAN ANCHOR BIOSYNTHESIS CLASS U PROTEIN"/>
    <property type="match status" value="1"/>
</dbReference>
<feature type="chain" id="PRO_5035983897" evidence="10">
    <location>
        <begin position="30"/>
        <end position="388"/>
    </location>
</feature>
<feature type="transmembrane region" description="Helical" evidence="9">
    <location>
        <begin position="264"/>
        <end position="281"/>
    </location>
</feature>
<organism evidence="11">
    <name type="scientific">Echinococcus granulosus</name>
    <name type="common">Hydatid tapeworm</name>
    <dbReference type="NCBI Taxonomy" id="6210"/>
    <lineage>
        <taxon>Eukaryota</taxon>
        <taxon>Metazoa</taxon>
        <taxon>Spiralia</taxon>
        <taxon>Lophotrochozoa</taxon>
        <taxon>Platyhelminthes</taxon>
        <taxon>Cestoda</taxon>
        <taxon>Eucestoda</taxon>
        <taxon>Cyclophyllidea</taxon>
        <taxon>Taeniidae</taxon>
        <taxon>Echinococcus</taxon>
        <taxon>Echinococcus granulosus group</taxon>
    </lineage>
</organism>
<feature type="transmembrane region" description="Helical" evidence="9">
    <location>
        <begin position="338"/>
        <end position="362"/>
    </location>
</feature>
<keyword evidence="4" id="KW-0337">GPI-anchor biosynthesis</keyword>
<evidence type="ECO:0000256" key="5">
    <source>
        <dbReference type="ARBA" id="ARBA00022692"/>
    </source>
</evidence>
<reference evidence="11 12" key="1">
    <citation type="journal article" date="2013" name="Nature">
        <title>The genomes of four tapeworm species reveal adaptations to parasitism.</title>
        <authorList>
            <person name="Tsai I.J."/>
            <person name="Zarowiecki M."/>
            <person name="Holroyd N."/>
            <person name="Garciarrubio A."/>
            <person name="Sanchez-Flores A."/>
            <person name="Brooks K.L."/>
            <person name="Tracey A."/>
            <person name="Bobes R.J."/>
            <person name="Fragoso G."/>
            <person name="Sciutto E."/>
            <person name="Aslett M."/>
            <person name="Beasley H."/>
            <person name="Bennett H.M."/>
            <person name="Cai J."/>
            <person name="Camicia F."/>
            <person name="Clark R."/>
            <person name="Cucher M."/>
            <person name="De Silva N."/>
            <person name="Day T.A."/>
            <person name="Deplazes P."/>
            <person name="Estrada K."/>
            <person name="Fernandez C."/>
            <person name="Holland P.W."/>
            <person name="Hou J."/>
            <person name="Hu S."/>
            <person name="Huckvale T."/>
            <person name="Hung S.S."/>
            <person name="Kamenetzky L."/>
            <person name="Keane J.A."/>
            <person name="Kiss F."/>
            <person name="Koziol U."/>
            <person name="Lambert O."/>
            <person name="Liu K."/>
            <person name="Luo X."/>
            <person name="Luo Y."/>
            <person name="Macchiaroli N."/>
            <person name="Nichol S."/>
            <person name="Paps J."/>
            <person name="Parkinson J."/>
            <person name="Pouchkina-Stantcheva N."/>
            <person name="Riddiford N."/>
            <person name="Rosenzvit M."/>
            <person name="Salinas G."/>
            <person name="Wasmuth J.D."/>
            <person name="Zamanian M."/>
            <person name="Zheng Y."/>
            <person name="Cai X."/>
            <person name="Soberon X."/>
            <person name="Olson P.D."/>
            <person name="Laclette J.P."/>
            <person name="Brehm K."/>
            <person name="Berriman M."/>
            <person name="Garciarrubio A."/>
            <person name="Bobes R.J."/>
            <person name="Fragoso G."/>
            <person name="Sanchez-Flores A."/>
            <person name="Estrada K."/>
            <person name="Cevallos M.A."/>
            <person name="Morett E."/>
            <person name="Gonzalez V."/>
            <person name="Portillo T."/>
            <person name="Ochoa-Leyva A."/>
            <person name="Jose M.V."/>
            <person name="Sciutto E."/>
            <person name="Landa A."/>
            <person name="Jimenez L."/>
            <person name="Valdes V."/>
            <person name="Carrero J.C."/>
            <person name="Larralde C."/>
            <person name="Morales-Montor J."/>
            <person name="Limon-Lason J."/>
            <person name="Soberon X."/>
            <person name="Laclette J.P."/>
        </authorList>
    </citation>
    <scope>NUCLEOTIDE SEQUENCE [LARGE SCALE GENOMIC DNA]</scope>
</reference>
<keyword evidence="7 9" id="KW-1133">Transmembrane helix</keyword>
<evidence type="ECO:0000256" key="8">
    <source>
        <dbReference type="ARBA" id="ARBA00023136"/>
    </source>
</evidence>
<dbReference type="Pfam" id="PF06728">
    <property type="entry name" value="PIG-U"/>
    <property type="match status" value="1"/>
</dbReference>
<keyword evidence="6" id="KW-0256">Endoplasmic reticulum</keyword>
<evidence type="ECO:0000313" key="13">
    <source>
        <dbReference type="WBParaSite" id="EgrG_001106100"/>
    </source>
</evidence>
<feature type="transmembrane region" description="Helical" evidence="9">
    <location>
        <begin position="144"/>
        <end position="166"/>
    </location>
</feature>
<sequence>MSRYFVEYFTVGILLRLLCLNFAPLPVLQSIGHAANEDWSRRNICSILISRLVKEEVTIFRNPNVINGSPAIAQALECLGFLVFLSFDSVKVGARIPLCAYPLSVFVFAFNPFSVFAFGNHSVGIVPVILTALIFIALAKDRTLIASVLCGVGSYINIYPSYLMLAVLAQCRNCKSRVFSSLIAFTLTLAGLLFSTYYFENSWSFLRYCYISNIYARNTTPNLGLFWYMYVEMFAHFNVFFVWTMQLIIFGLCFGLLFRFYEDPLFLALLLTMTTGVLRPYNSVADLGCSLALLMHWRHIFIYFKNTFILSVLAAVALILAPLFYLTWLHTGTSNANFYFSASLIIGIVRVQLLIQTISAYLRYQFHQKFGPQPCLSTGTKIVPCIRS</sequence>
<keyword evidence="11" id="KW-0131">Cell cycle</keyword>
<dbReference type="GO" id="GO:0006506">
    <property type="term" value="P:GPI anchor biosynthetic process"/>
    <property type="evidence" value="ECO:0007669"/>
    <property type="project" value="UniProtKB-UniPathway"/>
</dbReference>
<keyword evidence="8 9" id="KW-0472">Membrane</keyword>
<keyword evidence="11" id="KW-0132">Cell division</keyword>
<reference evidence="11" key="2">
    <citation type="submission" date="2014-06" db="EMBL/GenBank/DDBJ databases">
        <authorList>
            <person name="Aslett M."/>
        </authorList>
    </citation>
    <scope>NUCLEOTIDE SEQUENCE</scope>
</reference>
<evidence type="ECO:0000256" key="3">
    <source>
        <dbReference type="ARBA" id="ARBA00010026"/>
    </source>
</evidence>
<dbReference type="GO" id="GO:0016255">
    <property type="term" value="P:attachment of GPI anchor to protein"/>
    <property type="evidence" value="ECO:0007669"/>
    <property type="project" value="InterPro"/>
</dbReference>
<dbReference type="OrthoDB" id="549017at2759"/>
<comment type="subcellular location">
    <subcellularLocation>
        <location evidence="1">Endoplasmic reticulum membrane</location>
        <topology evidence="1">Multi-pass membrane protein</topology>
    </subcellularLocation>
</comment>
<dbReference type="WBParaSite" id="EgrG_001106100">
    <property type="protein sequence ID" value="EgrG_001106100"/>
    <property type="gene ID" value="EgrG_001106100"/>
</dbReference>
<dbReference type="PANTHER" id="PTHR13121">
    <property type="entry name" value="GPI TRANSAMIDASE COMPONENT PIG-U"/>
    <property type="match status" value="1"/>
</dbReference>
<keyword evidence="10" id="KW-0732">Signal</keyword>
<comment type="pathway">
    <text evidence="2">Glycolipid biosynthesis; glycosylphosphatidylinositol-anchor biosynthesis.</text>
</comment>
<evidence type="ECO:0000256" key="4">
    <source>
        <dbReference type="ARBA" id="ARBA00022502"/>
    </source>
</evidence>
<evidence type="ECO:0000256" key="9">
    <source>
        <dbReference type="SAM" id="Phobius"/>
    </source>
</evidence>
<gene>
    <name evidence="11" type="ORF">EgrG_001106100</name>
</gene>
<feature type="transmembrane region" description="Helical" evidence="9">
    <location>
        <begin position="178"/>
        <end position="199"/>
    </location>
</feature>
<feature type="transmembrane region" description="Helical" evidence="9">
    <location>
        <begin position="117"/>
        <end position="138"/>
    </location>
</feature>
<dbReference type="GO" id="GO:0051301">
    <property type="term" value="P:cell division"/>
    <property type="evidence" value="ECO:0007669"/>
    <property type="project" value="UniProtKB-KW"/>
</dbReference>
<evidence type="ECO:0000313" key="11">
    <source>
        <dbReference type="EMBL" id="CDS20406.1"/>
    </source>
</evidence>
<feature type="transmembrane region" description="Helical" evidence="9">
    <location>
        <begin position="237"/>
        <end position="258"/>
    </location>
</feature>
<accession>A0A068WJY8</accession>
<dbReference type="GO" id="GO:0042765">
    <property type="term" value="C:GPI-anchor transamidase complex"/>
    <property type="evidence" value="ECO:0007669"/>
    <property type="project" value="InterPro"/>
</dbReference>
<dbReference type="UniPathway" id="UPA00196"/>
<evidence type="ECO:0000313" key="12">
    <source>
        <dbReference type="Proteomes" id="UP000492820"/>
    </source>
</evidence>
<dbReference type="AlphaFoldDB" id="A0A068WJY8"/>
<feature type="signal peptide" evidence="10">
    <location>
        <begin position="1"/>
        <end position="29"/>
    </location>
</feature>
<keyword evidence="5 9" id="KW-0812">Transmembrane</keyword>
<evidence type="ECO:0000256" key="2">
    <source>
        <dbReference type="ARBA" id="ARBA00004687"/>
    </source>
</evidence>
<proteinExistence type="inferred from homology"/>
<feature type="transmembrane region" description="Helical" evidence="9">
    <location>
        <begin position="302"/>
        <end position="326"/>
    </location>
</feature>
<dbReference type="InterPro" id="IPR009600">
    <property type="entry name" value="PIG-U"/>
</dbReference>
<evidence type="ECO:0000256" key="1">
    <source>
        <dbReference type="ARBA" id="ARBA00004477"/>
    </source>
</evidence>
<dbReference type="EMBL" id="LK028581">
    <property type="protein sequence ID" value="CDS20406.1"/>
    <property type="molecule type" value="Genomic_DNA"/>
</dbReference>
<name>A0A068WJY8_ECHGR</name>
<protein>
    <submittedName>
        <fullName evidence="11 13">Cdc91 cell division cycle 91 1</fullName>
    </submittedName>
</protein>
<evidence type="ECO:0000256" key="6">
    <source>
        <dbReference type="ARBA" id="ARBA00022824"/>
    </source>
</evidence>
<feature type="transmembrane region" description="Helical" evidence="9">
    <location>
        <begin position="92"/>
        <end position="110"/>
    </location>
</feature>
<comment type="similarity">
    <text evidence="3">Belongs to the PIGU family.</text>
</comment>
<evidence type="ECO:0000256" key="7">
    <source>
        <dbReference type="ARBA" id="ARBA00022989"/>
    </source>
</evidence>
<evidence type="ECO:0000256" key="10">
    <source>
        <dbReference type="SAM" id="SignalP"/>
    </source>
</evidence>
<reference evidence="13" key="3">
    <citation type="submission" date="2020-10" db="UniProtKB">
        <authorList>
            <consortium name="WormBaseParasite"/>
        </authorList>
    </citation>
    <scope>IDENTIFICATION</scope>
</reference>